<evidence type="ECO:0000313" key="2">
    <source>
        <dbReference type="Proteomes" id="UP000298488"/>
    </source>
</evidence>
<dbReference type="EMBL" id="SOFI01000003">
    <property type="protein sequence ID" value="TFB80045.1"/>
    <property type="molecule type" value="Genomic_DNA"/>
</dbReference>
<protein>
    <submittedName>
        <fullName evidence="1">Uncharacterized protein</fullName>
    </submittedName>
</protein>
<dbReference type="RefSeq" id="WP_104095911.1">
    <property type="nucleotide sequence ID" value="NZ_JACHBP010000001.1"/>
</dbReference>
<gene>
    <name evidence="1" type="ORF">E3N84_08305</name>
</gene>
<name>A0A4R8VBM7_9MICO</name>
<dbReference type="OrthoDB" id="5118448at2"/>
<keyword evidence="2" id="KW-1185">Reference proteome</keyword>
<dbReference type="Proteomes" id="UP000298488">
    <property type="component" value="Unassembled WGS sequence"/>
</dbReference>
<evidence type="ECO:0000313" key="1">
    <source>
        <dbReference type="EMBL" id="TFB80045.1"/>
    </source>
</evidence>
<accession>A0A4R8VBM7</accession>
<organism evidence="1 2">
    <name type="scientific">Terrimesophilobacter mesophilus</name>
    <dbReference type="NCBI Taxonomy" id="433647"/>
    <lineage>
        <taxon>Bacteria</taxon>
        <taxon>Bacillati</taxon>
        <taxon>Actinomycetota</taxon>
        <taxon>Actinomycetes</taxon>
        <taxon>Micrococcales</taxon>
        <taxon>Microbacteriaceae</taxon>
        <taxon>Terrimesophilobacter</taxon>
    </lineage>
</organism>
<proteinExistence type="predicted"/>
<reference evidence="1 2" key="1">
    <citation type="submission" date="2019-03" db="EMBL/GenBank/DDBJ databases">
        <title>Genomics of glacier-inhabiting Cryobacterium strains.</title>
        <authorList>
            <person name="Liu Q."/>
            <person name="Xin Y.-H."/>
        </authorList>
    </citation>
    <scope>NUCLEOTIDE SEQUENCE [LARGE SCALE GENOMIC DNA]</scope>
    <source>
        <strain evidence="1 2">CGMCC 1.10440</strain>
    </source>
</reference>
<sequence>MSDEMPQSFKDGEFGYAPCVMLGGPLDGRRYKLPILPNGTVPDGFGHPLQQPPENSPLAYYYRAYDETIGDYYVFIYQGTRGPGGNRALVDTPVIGENTCEGYGAGPRTESRMAERGE</sequence>
<dbReference type="AlphaFoldDB" id="A0A4R8VBM7"/>
<comment type="caution">
    <text evidence="1">The sequence shown here is derived from an EMBL/GenBank/DDBJ whole genome shotgun (WGS) entry which is preliminary data.</text>
</comment>